<dbReference type="AlphaFoldDB" id="A0A238Y2C3"/>
<name>A0A238Y2C3_9ACTN</name>
<keyword evidence="2" id="KW-1185">Reference proteome</keyword>
<dbReference type="RefSeq" id="WP_179277074.1">
    <property type="nucleotide sequence ID" value="NZ_BOMU01000038.1"/>
</dbReference>
<dbReference type="Proteomes" id="UP000198415">
    <property type="component" value="Unassembled WGS sequence"/>
</dbReference>
<sequence length="145" mass="15545">MTLFDASRIALIIATPPLALAAVRHAPRCWRTLTGRVRERRPAEPRPYGLPIERLAADLRRLLRLHGALTASAQSAHCAHRVWAVEAAIEARAIEAATALGVPHPWPDGAGLFTRTQLSALLTDLAEAGLVLPAGACPFTPDGRI</sequence>
<dbReference type="EMBL" id="FZNR01000004">
    <property type="protein sequence ID" value="SNR65112.1"/>
    <property type="molecule type" value="Genomic_DNA"/>
</dbReference>
<evidence type="ECO:0000313" key="2">
    <source>
        <dbReference type="Proteomes" id="UP000198415"/>
    </source>
</evidence>
<organism evidence="1 2">
    <name type="scientific">Actinoplanes regularis</name>
    <dbReference type="NCBI Taxonomy" id="52697"/>
    <lineage>
        <taxon>Bacteria</taxon>
        <taxon>Bacillati</taxon>
        <taxon>Actinomycetota</taxon>
        <taxon>Actinomycetes</taxon>
        <taxon>Micromonosporales</taxon>
        <taxon>Micromonosporaceae</taxon>
        <taxon>Actinoplanes</taxon>
    </lineage>
</organism>
<reference evidence="1 2" key="1">
    <citation type="submission" date="2017-06" db="EMBL/GenBank/DDBJ databases">
        <authorList>
            <person name="Kim H.J."/>
            <person name="Triplett B.A."/>
        </authorList>
    </citation>
    <scope>NUCLEOTIDE SEQUENCE [LARGE SCALE GENOMIC DNA]</scope>
    <source>
        <strain evidence="1 2">DSM 43151</strain>
    </source>
</reference>
<gene>
    <name evidence="1" type="ORF">SAMN06264365_104193</name>
</gene>
<evidence type="ECO:0000313" key="1">
    <source>
        <dbReference type="EMBL" id="SNR65112.1"/>
    </source>
</evidence>
<accession>A0A238Y2C3</accession>
<protein>
    <submittedName>
        <fullName evidence="1">Uncharacterized protein</fullName>
    </submittedName>
</protein>
<proteinExistence type="predicted"/>